<dbReference type="InterPro" id="IPR001100">
    <property type="entry name" value="Pyr_nuc-diS_OxRdtase"/>
</dbReference>
<evidence type="ECO:0000259" key="7">
    <source>
        <dbReference type="Pfam" id="PF02852"/>
    </source>
</evidence>
<reference evidence="9 10" key="1">
    <citation type="submission" date="2020-08" db="EMBL/GenBank/DDBJ databases">
        <title>Sequencing the genomes of 1000 actinobacteria strains.</title>
        <authorList>
            <person name="Klenk H.-P."/>
        </authorList>
    </citation>
    <scope>NUCLEOTIDE SEQUENCE [LARGE SCALE GENOMIC DNA]</scope>
    <source>
        <strain evidence="9 10">DSM 44230</strain>
    </source>
</reference>
<evidence type="ECO:0000256" key="5">
    <source>
        <dbReference type="PIRSR" id="PIRSR000350-3"/>
    </source>
</evidence>
<evidence type="ECO:0000313" key="9">
    <source>
        <dbReference type="EMBL" id="MBB4680812.1"/>
    </source>
</evidence>
<gene>
    <name evidence="9" type="ORF">HNR67_006930</name>
</gene>
<dbReference type="SUPFAM" id="SSF51905">
    <property type="entry name" value="FAD/NAD(P)-binding domain"/>
    <property type="match status" value="1"/>
</dbReference>
<dbReference type="Gene3D" id="3.30.390.30">
    <property type="match status" value="1"/>
</dbReference>
<protein>
    <submittedName>
        <fullName evidence="9">Pyruvate/2-oxoglutarate dehydrogenase complex dihydrolipoamide dehydrogenase (E3) component</fullName>
    </submittedName>
</protein>
<dbReference type="InterPro" id="IPR023753">
    <property type="entry name" value="FAD/NAD-binding_dom"/>
</dbReference>
<sequence length="458" mass="48451">MSALEVDVVVIGLGPGGEHVATELAGAGLRVLGVERRLVGGECPYYGCIPTKMMVRAAEVVAEARRVPELAGSATVLPDWSAVAERIRREATDNWDDAVAVRRLTDAGATFLRGTARITAPGQVEVLDHDNQPHTITATKAIVLNPGTEPLIPPIPGLAGTPFWTNREAVRTEYVPDTLVVLGGGAIGLEFAQLFARFGAEVHIIEPQDHLAALEEPEAAALLAEIFADEGITVHTGAGAKSVSHQTNEFTLTLTNGTPVTGTHLLVATGRKTDFEALGIGNLGLDPTTRTLPTDDRLKVAEGVWAVGDIVGHGAFTHMSMYQADIVIREILGRPGPAAQYHAIPRVTFTNPELGSVGLTEKQARAQGHNIRTGLTRLEHSSRGFVHKVGNRGLIKLILDTDHNTLLGATAMGPAGGEILGALAMAVHAKIPLETLQQFIGAYPTFHRALSEAVKALA</sequence>
<evidence type="ECO:0000259" key="8">
    <source>
        <dbReference type="Pfam" id="PF07992"/>
    </source>
</evidence>
<name>A0A7W7FX05_9PSEU</name>
<keyword evidence="5" id="KW-0520">NAD</keyword>
<accession>A0A7W7FX05</accession>
<keyword evidence="2" id="KW-0285">Flavoprotein</keyword>
<dbReference type="InterPro" id="IPR016156">
    <property type="entry name" value="FAD/NAD-linked_Rdtase_dimer_sf"/>
</dbReference>
<evidence type="ECO:0000256" key="1">
    <source>
        <dbReference type="ARBA" id="ARBA00007532"/>
    </source>
</evidence>
<keyword evidence="10" id="KW-1185">Reference proteome</keyword>
<dbReference type="PRINTS" id="PR00411">
    <property type="entry name" value="PNDRDTASEI"/>
</dbReference>
<evidence type="ECO:0000256" key="2">
    <source>
        <dbReference type="ARBA" id="ARBA00022630"/>
    </source>
</evidence>
<feature type="binding site" evidence="5">
    <location>
        <position position="270"/>
    </location>
    <ligand>
        <name>NAD(+)</name>
        <dbReference type="ChEBI" id="CHEBI:57540"/>
    </ligand>
</feature>
<dbReference type="RefSeq" id="WP_185006883.1">
    <property type="nucleotide sequence ID" value="NZ_BAAAUI010000057.1"/>
</dbReference>
<dbReference type="GO" id="GO:0050660">
    <property type="term" value="F:flavin adenine dinucleotide binding"/>
    <property type="evidence" value="ECO:0007669"/>
    <property type="project" value="TreeGrafter"/>
</dbReference>
<comment type="similarity">
    <text evidence="1">Belongs to the class-I pyridine nucleotide-disulfide oxidoreductase family.</text>
</comment>
<feature type="disulfide bond" description="Redox-active" evidence="6">
    <location>
        <begin position="43"/>
        <end position="48"/>
    </location>
</feature>
<evidence type="ECO:0000256" key="3">
    <source>
        <dbReference type="ARBA" id="ARBA00022827"/>
    </source>
</evidence>
<dbReference type="FunFam" id="3.30.390.30:FF:000001">
    <property type="entry name" value="Dihydrolipoyl dehydrogenase"/>
    <property type="match status" value="1"/>
</dbReference>
<dbReference type="SUPFAM" id="SSF55424">
    <property type="entry name" value="FAD/NAD-linked reductases, dimerisation (C-terminal) domain"/>
    <property type="match status" value="1"/>
</dbReference>
<feature type="binding site" evidence="5">
    <location>
        <position position="52"/>
    </location>
    <ligand>
        <name>FAD</name>
        <dbReference type="ChEBI" id="CHEBI:57692"/>
    </ligand>
</feature>
<keyword evidence="9" id="KW-0670">Pyruvate</keyword>
<feature type="binding site" evidence="5">
    <location>
        <position position="309"/>
    </location>
    <ligand>
        <name>FAD</name>
        <dbReference type="ChEBI" id="CHEBI:57692"/>
    </ligand>
</feature>
<dbReference type="PIRSF" id="PIRSF000350">
    <property type="entry name" value="Mercury_reductase_MerA"/>
    <property type="match status" value="1"/>
</dbReference>
<dbReference type="EMBL" id="JACHMH010000001">
    <property type="protein sequence ID" value="MBB4680812.1"/>
    <property type="molecule type" value="Genomic_DNA"/>
</dbReference>
<comment type="caution">
    <text evidence="9">The sequence shown here is derived from an EMBL/GenBank/DDBJ whole genome shotgun (WGS) entry which is preliminary data.</text>
</comment>
<feature type="domain" description="FAD/NAD(P)-binding" evidence="8">
    <location>
        <begin position="7"/>
        <end position="324"/>
    </location>
</feature>
<dbReference type="Pfam" id="PF07992">
    <property type="entry name" value="Pyr_redox_2"/>
    <property type="match status" value="1"/>
</dbReference>
<dbReference type="Gene3D" id="3.50.50.60">
    <property type="entry name" value="FAD/NAD(P)-binding domain"/>
    <property type="match status" value="2"/>
</dbReference>
<dbReference type="AlphaFoldDB" id="A0A7W7FX05"/>
<dbReference type="InterPro" id="IPR036188">
    <property type="entry name" value="FAD/NAD-bd_sf"/>
</dbReference>
<dbReference type="Proteomes" id="UP000533598">
    <property type="component" value="Unassembled WGS sequence"/>
</dbReference>
<dbReference type="Pfam" id="PF02852">
    <property type="entry name" value="Pyr_redox_dim"/>
    <property type="match status" value="1"/>
</dbReference>
<dbReference type="GO" id="GO:0003955">
    <property type="term" value="F:NAD(P)H dehydrogenase (quinone) activity"/>
    <property type="evidence" value="ECO:0007669"/>
    <property type="project" value="TreeGrafter"/>
</dbReference>
<organism evidence="9 10">
    <name type="scientific">Crossiella cryophila</name>
    <dbReference type="NCBI Taxonomy" id="43355"/>
    <lineage>
        <taxon>Bacteria</taxon>
        <taxon>Bacillati</taxon>
        <taxon>Actinomycetota</taxon>
        <taxon>Actinomycetes</taxon>
        <taxon>Pseudonocardiales</taxon>
        <taxon>Pseudonocardiaceae</taxon>
        <taxon>Crossiella</taxon>
    </lineage>
</organism>
<feature type="domain" description="Pyridine nucleotide-disulphide oxidoreductase dimerisation" evidence="7">
    <location>
        <begin position="344"/>
        <end position="453"/>
    </location>
</feature>
<feature type="binding site" evidence="5">
    <location>
        <position position="206"/>
    </location>
    <ligand>
        <name>NAD(+)</name>
        <dbReference type="ChEBI" id="CHEBI:57540"/>
    </ligand>
</feature>
<feature type="binding site" evidence="5">
    <location>
        <begin position="183"/>
        <end position="190"/>
    </location>
    <ligand>
        <name>NAD(+)</name>
        <dbReference type="ChEBI" id="CHEBI:57540"/>
    </ligand>
</feature>
<keyword evidence="5" id="KW-0547">Nucleotide-binding</keyword>
<dbReference type="PANTHER" id="PTHR43014:SF2">
    <property type="entry name" value="MERCURIC REDUCTASE"/>
    <property type="match status" value="1"/>
</dbReference>
<evidence type="ECO:0000313" key="10">
    <source>
        <dbReference type="Proteomes" id="UP000533598"/>
    </source>
</evidence>
<proteinExistence type="inferred from homology"/>
<comment type="cofactor">
    <cofactor evidence="5">
        <name>FAD</name>
        <dbReference type="ChEBI" id="CHEBI:57692"/>
    </cofactor>
    <text evidence="5">Binds 1 FAD per subunit.</text>
</comment>
<dbReference type="PANTHER" id="PTHR43014">
    <property type="entry name" value="MERCURIC REDUCTASE"/>
    <property type="match status" value="1"/>
</dbReference>
<keyword evidence="3 5" id="KW-0274">FAD</keyword>
<evidence type="ECO:0000256" key="6">
    <source>
        <dbReference type="PIRSR" id="PIRSR000350-4"/>
    </source>
</evidence>
<dbReference type="InterPro" id="IPR004099">
    <property type="entry name" value="Pyr_nucl-diS_OxRdtase_dimer"/>
</dbReference>
<dbReference type="PRINTS" id="PR00368">
    <property type="entry name" value="FADPNR"/>
</dbReference>
<evidence type="ECO:0000256" key="4">
    <source>
        <dbReference type="ARBA" id="ARBA00023002"/>
    </source>
</evidence>
<keyword evidence="4" id="KW-0560">Oxidoreductase</keyword>